<protein>
    <submittedName>
        <fullName evidence="1">Uncharacterized protein</fullName>
    </submittedName>
</protein>
<evidence type="ECO:0000313" key="2">
    <source>
        <dbReference type="Proteomes" id="UP001417504"/>
    </source>
</evidence>
<gene>
    <name evidence="1" type="ORF">Sjap_010066</name>
</gene>
<comment type="caution">
    <text evidence="1">The sequence shown here is derived from an EMBL/GenBank/DDBJ whole genome shotgun (WGS) entry which is preliminary data.</text>
</comment>
<keyword evidence="2" id="KW-1185">Reference proteome</keyword>
<evidence type="ECO:0000313" key="1">
    <source>
        <dbReference type="EMBL" id="KAK9129579.1"/>
    </source>
</evidence>
<accession>A0AAP0P4A1</accession>
<dbReference type="EMBL" id="JBBNAE010000004">
    <property type="protein sequence ID" value="KAK9129579.1"/>
    <property type="molecule type" value="Genomic_DNA"/>
</dbReference>
<sequence>MSATPLSTPQVILLQEQQSAFAHNVVRSSQKLKAWTFTNPSNMPFQSREQRTQGAT</sequence>
<dbReference type="Proteomes" id="UP001417504">
    <property type="component" value="Unassembled WGS sequence"/>
</dbReference>
<organism evidence="1 2">
    <name type="scientific">Stephania japonica</name>
    <dbReference type="NCBI Taxonomy" id="461633"/>
    <lineage>
        <taxon>Eukaryota</taxon>
        <taxon>Viridiplantae</taxon>
        <taxon>Streptophyta</taxon>
        <taxon>Embryophyta</taxon>
        <taxon>Tracheophyta</taxon>
        <taxon>Spermatophyta</taxon>
        <taxon>Magnoliopsida</taxon>
        <taxon>Ranunculales</taxon>
        <taxon>Menispermaceae</taxon>
        <taxon>Menispermoideae</taxon>
        <taxon>Cissampelideae</taxon>
        <taxon>Stephania</taxon>
    </lineage>
</organism>
<reference evidence="1 2" key="1">
    <citation type="submission" date="2024-01" db="EMBL/GenBank/DDBJ databases">
        <title>Genome assemblies of Stephania.</title>
        <authorList>
            <person name="Yang L."/>
        </authorList>
    </citation>
    <scope>NUCLEOTIDE SEQUENCE [LARGE SCALE GENOMIC DNA]</scope>
    <source>
        <strain evidence="1">QJT</strain>
        <tissue evidence="1">Leaf</tissue>
    </source>
</reference>
<proteinExistence type="predicted"/>
<name>A0AAP0P4A1_9MAGN</name>
<dbReference type="AlphaFoldDB" id="A0AAP0P4A1"/>